<proteinExistence type="predicted"/>
<protein>
    <recommendedName>
        <fullName evidence="5">HK97 gp10 family phage protein</fullName>
    </recommendedName>
</protein>
<dbReference type="EMBL" id="VWAG01000002">
    <property type="protein sequence ID" value="KAA5259913.1"/>
    <property type="molecule type" value="Genomic_DNA"/>
</dbReference>
<evidence type="ECO:0000313" key="3">
    <source>
        <dbReference type="Proteomes" id="UP000421791"/>
    </source>
</evidence>
<accession>A0A7J4YT41</accession>
<reference evidence="3 4" key="1">
    <citation type="journal article" date="2019" name="Nat. Med.">
        <title>A library of human gut bacterial isolates paired with longitudinal multiomics data enables mechanistic microbiome research.</title>
        <authorList>
            <person name="Poyet M."/>
            <person name="Groussin M."/>
            <person name="Gibbons S.M."/>
            <person name="Avila-Pacheco J."/>
            <person name="Jiang X."/>
            <person name="Kearney S.M."/>
            <person name="Perrotta A.R."/>
            <person name="Berdy B."/>
            <person name="Zhao S."/>
            <person name="Lieberman T.D."/>
            <person name="Swanson P.K."/>
            <person name="Smith M."/>
            <person name="Roesemann S."/>
            <person name="Alexander J.E."/>
            <person name="Rich S.A."/>
            <person name="Livny J."/>
            <person name="Vlamakis H."/>
            <person name="Clish C."/>
            <person name="Bullock K."/>
            <person name="Deik A."/>
            <person name="Scott J."/>
            <person name="Pierce K.A."/>
            <person name="Xavier R.J."/>
            <person name="Alm E.J."/>
        </authorList>
    </citation>
    <scope>NUCLEOTIDE SEQUENCE [LARGE SCALE GENOMIC DNA]</scope>
    <source>
        <strain evidence="2 4">BIOML-A2</strain>
        <strain evidence="1 3">BIOML-A6</strain>
    </source>
</reference>
<dbReference type="EMBL" id="VWAK01000003">
    <property type="protein sequence ID" value="KAA5232430.1"/>
    <property type="molecule type" value="Genomic_DNA"/>
</dbReference>
<dbReference type="RefSeq" id="WP_149923410.1">
    <property type="nucleotide sequence ID" value="NZ_JADOZO010000299.1"/>
</dbReference>
<dbReference type="Proteomes" id="UP000440198">
    <property type="component" value="Unassembled WGS sequence"/>
</dbReference>
<organism evidence="1 3">
    <name type="scientific">Bacteroides finegoldii</name>
    <dbReference type="NCBI Taxonomy" id="338188"/>
    <lineage>
        <taxon>Bacteria</taxon>
        <taxon>Pseudomonadati</taxon>
        <taxon>Bacteroidota</taxon>
        <taxon>Bacteroidia</taxon>
        <taxon>Bacteroidales</taxon>
        <taxon>Bacteroidaceae</taxon>
        <taxon>Bacteroides</taxon>
    </lineage>
</organism>
<dbReference type="Proteomes" id="UP000421791">
    <property type="component" value="Unassembled WGS sequence"/>
</dbReference>
<evidence type="ECO:0000313" key="2">
    <source>
        <dbReference type="EMBL" id="KAA5259913.1"/>
    </source>
</evidence>
<evidence type="ECO:0000313" key="1">
    <source>
        <dbReference type="EMBL" id="KAA5232430.1"/>
    </source>
</evidence>
<keyword evidence="4" id="KW-1185">Reference proteome</keyword>
<name>A0A7J4YT41_9BACE</name>
<sequence>MDVKVDFDFSDFEPFMKEGETEFLEVVDKVGYEADEYDKKHGSYIDRSGTLRKSNKHTASKEGLELYNDATAPNGYQYASKVEGHGFMVRSGGALFAYKRLKEEFE</sequence>
<gene>
    <name evidence="2" type="ORF">F2Z09_01335</name>
    <name evidence="1" type="ORF">F2Z22_03490</name>
</gene>
<evidence type="ECO:0000313" key="4">
    <source>
        <dbReference type="Proteomes" id="UP000440198"/>
    </source>
</evidence>
<comment type="caution">
    <text evidence="1">The sequence shown here is derived from an EMBL/GenBank/DDBJ whole genome shotgun (WGS) entry which is preliminary data.</text>
</comment>
<evidence type="ECO:0008006" key="5">
    <source>
        <dbReference type="Google" id="ProtNLM"/>
    </source>
</evidence>
<dbReference type="AlphaFoldDB" id="A0A7J4YT41"/>